<dbReference type="PANTHER" id="PTHR33065:SF138">
    <property type="entry name" value="OS09G0442000 PROTEIN"/>
    <property type="match status" value="1"/>
</dbReference>
<feature type="compositionally biased region" description="Acidic residues" evidence="1">
    <location>
        <begin position="32"/>
        <end position="52"/>
    </location>
</feature>
<dbReference type="Pfam" id="PF20241">
    <property type="entry name" value="DUF6598"/>
    <property type="match status" value="1"/>
</dbReference>
<feature type="compositionally biased region" description="Basic and acidic residues" evidence="1">
    <location>
        <begin position="8"/>
        <end position="23"/>
    </location>
</feature>
<feature type="domain" description="DUF6598" evidence="2">
    <location>
        <begin position="128"/>
        <end position="338"/>
    </location>
</feature>
<proteinExistence type="predicted"/>
<dbReference type="PANTHER" id="PTHR33065">
    <property type="entry name" value="OS07G0486400 PROTEIN"/>
    <property type="match status" value="1"/>
</dbReference>
<evidence type="ECO:0000313" key="3">
    <source>
        <dbReference type="EnsemblPlants" id="OGLUM09G12230.1"/>
    </source>
</evidence>
<evidence type="ECO:0000313" key="4">
    <source>
        <dbReference type="Proteomes" id="UP000026961"/>
    </source>
</evidence>
<keyword evidence="4" id="KW-1185">Reference proteome</keyword>
<dbReference type="AlphaFoldDB" id="A0A0E0B3I1"/>
<reference evidence="3" key="2">
    <citation type="submission" date="2018-05" db="EMBL/GenBank/DDBJ databases">
        <title>OgluRS3 (Oryza glumaepatula Reference Sequence Version 3).</title>
        <authorList>
            <person name="Zhang J."/>
            <person name="Kudrna D."/>
            <person name="Lee S."/>
            <person name="Talag J."/>
            <person name="Welchert J."/>
            <person name="Wing R.A."/>
        </authorList>
    </citation>
    <scope>NUCLEOTIDE SEQUENCE [LARGE SCALE GENOMIC DNA]</scope>
</reference>
<reference evidence="3" key="1">
    <citation type="submission" date="2015-04" db="UniProtKB">
        <authorList>
            <consortium name="EnsemblPlants"/>
        </authorList>
    </citation>
    <scope>IDENTIFICATION</scope>
</reference>
<dbReference type="Proteomes" id="UP000026961">
    <property type="component" value="Chromosome 9"/>
</dbReference>
<protein>
    <recommendedName>
        <fullName evidence="2">DUF6598 domain-containing protein</fullName>
    </recommendedName>
</protein>
<evidence type="ECO:0000256" key="1">
    <source>
        <dbReference type="SAM" id="MobiDB-lite"/>
    </source>
</evidence>
<feature type="region of interest" description="Disordered" evidence="1">
    <location>
        <begin position="1"/>
        <end position="52"/>
    </location>
</feature>
<accession>A0A0E0B3I1</accession>
<organism evidence="3">
    <name type="scientific">Oryza glumipatula</name>
    <dbReference type="NCBI Taxonomy" id="40148"/>
    <lineage>
        <taxon>Eukaryota</taxon>
        <taxon>Viridiplantae</taxon>
        <taxon>Streptophyta</taxon>
        <taxon>Embryophyta</taxon>
        <taxon>Tracheophyta</taxon>
        <taxon>Spermatophyta</taxon>
        <taxon>Magnoliopsida</taxon>
        <taxon>Liliopsida</taxon>
        <taxon>Poales</taxon>
        <taxon>Poaceae</taxon>
        <taxon>BOP clade</taxon>
        <taxon>Oryzoideae</taxon>
        <taxon>Oryzeae</taxon>
        <taxon>Oryzinae</taxon>
        <taxon>Oryza</taxon>
    </lineage>
</organism>
<sequence>MESGGDASDQRWPESQGNEEKSQVPRSLDPNNTEDEHQEESNSEDEEEEQEEFLYDIDDDHYVPETYGFMGCKHSDGSIYRPDSHPFHRHYRLDDTRETRLRARRLTSPTDSCRPCWNACEVHVGCRMMQIFSVKIAALSAAAAADDNGGAPVQIYGFMAARDLYEPLRNYVFNRSRDDPFVLPGRYSGPDSLIKMSGPKRGISLQNPALIEYDLKIKKGEEEKDDLQLIDGVTSFSDLTPFHGVYSRRIHGIHGAVDISLALIRDGKEGTIQVRILRLINGGIHLSLSCLVHQIPEEIKLFDGIVAKASYLGDFVVAAPLRTVLILDFKITPVGAAVAVSKNDDSKHIRRFCNFKVTAHLGTIERIHHDFATIDTVLQWSNLME</sequence>
<dbReference type="EnsemblPlants" id="OGLUM09G12230.1">
    <property type="protein sequence ID" value="OGLUM09G12230.1"/>
    <property type="gene ID" value="OGLUM09G12230"/>
</dbReference>
<name>A0A0E0B3I1_9ORYZ</name>
<dbReference type="HOGENOM" id="CLU_034147_4_1_1"/>
<dbReference type="Gramene" id="OGLUM09G12230.1">
    <property type="protein sequence ID" value="OGLUM09G12230.1"/>
    <property type="gene ID" value="OGLUM09G12230"/>
</dbReference>
<dbReference type="InterPro" id="IPR046533">
    <property type="entry name" value="DUF6598"/>
</dbReference>
<evidence type="ECO:0000259" key="2">
    <source>
        <dbReference type="Pfam" id="PF20241"/>
    </source>
</evidence>